<dbReference type="GeneID" id="107019425"/>
<dbReference type="RefSeq" id="XP_015075418.1">
    <property type="nucleotide sequence ID" value="XM_015219932.1"/>
</dbReference>
<proteinExistence type="predicted"/>
<dbReference type="InterPro" id="IPR043502">
    <property type="entry name" value="DNA/RNA_pol_sf"/>
</dbReference>
<dbReference type="InterPro" id="IPR041577">
    <property type="entry name" value="RT_RNaseH_2"/>
</dbReference>
<dbReference type="PANTHER" id="PTHR37984">
    <property type="entry name" value="PROTEIN CBG26694"/>
    <property type="match status" value="1"/>
</dbReference>
<protein>
    <submittedName>
        <fullName evidence="4">Uncharacterized protein LOC107019425</fullName>
    </submittedName>
</protein>
<dbReference type="InterPro" id="IPR043128">
    <property type="entry name" value="Rev_trsase/Diguanyl_cyclase"/>
</dbReference>
<dbReference type="InterPro" id="IPR050951">
    <property type="entry name" value="Retrovirus_Pol_polyprotein"/>
</dbReference>
<dbReference type="PANTHER" id="PTHR37984:SF5">
    <property type="entry name" value="PROTEIN NYNRIN-LIKE"/>
    <property type="match status" value="1"/>
</dbReference>
<evidence type="ECO:0000256" key="1">
    <source>
        <dbReference type="ARBA" id="ARBA00023268"/>
    </source>
</evidence>
<reference evidence="3" key="1">
    <citation type="journal article" date="2014" name="Nat. Genet.">
        <title>The genome of the stress-tolerant wild tomato species Solanum pennellii.</title>
        <authorList>
            <person name="Bolger A."/>
            <person name="Scossa F."/>
            <person name="Bolger M.E."/>
            <person name="Lanz C."/>
            <person name="Maumus F."/>
            <person name="Tohge T."/>
            <person name="Quesneville H."/>
            <person name="Alseekh S."/>
            <person name="Sorensen I."/>
            <person name="Lichtenstein G."/>
            <person name="Fich E.A."/>
            <person name="Conte M."/>
            <person name="Keller H."/>
            <person name="Schneeberger K."/>
            <person name="Schwacke R."/>
            <person name="Ofner I."/>
            <person name="Vrebalov J."/>
            <person name="Xu Y."/>
            <person name="Osorio S."/>
            <person name="Aflitos S.A."/>
            <person name="Schijlen E."/>
            <person name="Jimenez-Gomez J.M."/>
            <person name="Ryngajllo M."/>
            <person name="Kimura S."/>
            <person name="Kumar R."/>
            <person name="Koenig D."/>
            <person name="Headland L.R."/>
            <person name="Maloof J.N."/>
            <person name="Sinha N."/>
            <person name="van Ham R.C."/>
            <person name="Lankhorst R.K."/>
            <person name="Mao L."/>
            <person name="Vogel A."/>
            <person name="Arsova B."/>
            <person name="Panstruga R."/>
            <person name="Fei Z."/>
            <person name="Rose J.K."/>
            <person name="Zamir D."/>
            <person name="Carrari F."/>
            <person name="Giovannoni J.J."/>
            <person name="Weigel D."/>
            <person name="Usadel B."/>
            <person name="Fernie A.R."/>
        </authorList>
    </citation>
    <scope>NUCLEOTIDE SEQUENCE [LARGE SCALE GENOMIC DNA]</scope>
    <source>
        <strain evidence="3">cv. LA0716</strain>
    </source>
</reference>
<dbReference type="Pfam" id="PF17919">
    <property type="entry name" value="RT_RNaseH_2"/>
    <property type="match status" value="1"/>
</dbReference>
<evidence type="ECO:0000313" key="4">
    <source>
        <dbReference type="RefSeq" id="XP_015075418.1"/>
    </source>
</evidence>
<gene>
    <name evidence="4" type="primary">LOC107019425</name>
</gene>
<feature type="domain" description="Reverse transcriptase/retrotransposon-derived protein RNase H-like" evidence="2">
    <location>
        <begin position="95"/>
        <end position="188"/>
    </location>
</feature>
<accession>A0ABM1GST0</accession>
<dbReference type="Proteomes" id="UP000694930">
    <property type="component" value="Chromosome 5"/>
</dbReference>
<keyword evidence="1" id="KW-0511">Multifunctional enzyme</keyword>
<evidence type="ECO:0000259" key="2">
    <source>
        <dbReference type="Pfam" id="PF17919"/>
    </source>
</evidence>
<dbReference type="Gene3D" id="3.30.70.270">
    <property type="match status" value="1"/>
</dbReference>
<evidence type="ECO:0000313" key="3">
    <source>
        <dbReference type="Proteomes" id="UP000694930"/>
    </source>
</evidence>
<keyword evidence="3" id="KW-1185">Reference proteome</keyword>
<organism evidence="3 4">
    <name type="scientific">Solanum pennellii</name>
    <name type="common">Tomato</name>
    <name type="synonym">Lycopersicon pennellii</name>
    <dbReference type="NCBI Taxonomy" id="28526"/>
    <lineage>
        <taxon>Eukaryota</taxon>
        <taxon>Viridiplantae</taxon>
        <taxon>Streptophyta</taxon>
        <taxon>Embryophyta</taxon>
        <taxon>Tracheophyta</taxon>
        <taxon>Spermatophyta</taxon>
        <taxon>Magnoliopsida</taxon>
        <taxon>eudicotyledons</taxon>
        <taxon>Gunneridae</taxon>
        <taxon>Pentapetalae</taxon>
        <taxon>asterids</taxon>
        <taxon>lamiids</taxon>
        <taxon>Solanales</taxon>
        <taxon>Solanaceae</taxon>
        <taxon>Solanoideae</taxon>
        <taxon>Solaneae</taxon>
        <taxon>Solanum</taxon>
        <taxon>Solanum subgen. Lycopersicon</taxon>
    </lineage>
</organism>
<sequence>MTLQVLREYQLYAKFGKCQLRLRLVTFVCHVVFHQRVDVDLKKIEALKNWPRPLTPTCIRSFLGLSNYHGRFIEGFSTIAAPLTAITKKKSKFEWSETCEKSFLELKDRLTSSPVLTLLRSGVGYVVYYDYSRVGLGCFLMRNGKVIAYASRQFKIHEKNCPTYDLELAAMLIAIKLRRHYLYDVHVDVFTGHKILQYVFTQRELNLRQRR</sequence>
<reference evidence="4" key="2">
    <citation type="submission" date="2025-08" db="UniProtKB">
        <authorList>
            <consortium name="RefSeq"/>
        </authorList>
    </citation>
    <scope>IDENTIFICATION</scope>
</reference>
<name>A0ABM1GST0_SOLPN</name>
<dbReference type="SUPFAM" id="SSF56672">
    <property type="entry name" value="DNA/RNA polymerases"/>
    <property type="match status" value="1"/>
</dbReference>